<comment type="caution">
    <text evidence="1">The sequence shown here is derived from an EMBL/GenBank/DDBJ whole genome shotgun (WGS) entry which is preliminary data.</text>
</comment>
<evidence type="ECO:0000313" key="1">
    <source>
        <dbReference type="EMBL" id="KAJ3116580.1"/>
    </source>
</evidence>
<name>A0AAD5SXE2_9FUNG</name>
<dbReference type="AlphaFoldDB" id="A0AAD5SXE2"/>
<keyword evidence="2" id="KW-1185">Reference proteome</keyword>
<dbReference type="EMBL" id="JADGJH010001220">
    <property type="protein sequence ID" value="KAJ3116580.1"/>
    <property type="molecule type" value="Genomic_DNA"/>
</dbReference>
<sequence length="88" mass="9578">MLRNPGKEQASNRSISNSVNSEIFNAILDEANLETGSTAYIRNTVPVLIRVQITTGKLLIPNSLNYPIATYASHICSPFVALIPCFLA</sequence>
<evidence type="ECO:0000313" key="2">
    <source>
        <dbReference type="Proteomes" id="UP001211907"/>
    </source>
</evidence>
<protein>
    <submittedName>
        <fullName evidence="1">Uncharacterized protein</fullName>
    </submittedName>
</protein>
<dbReference type="Proteomes" id="UP001211907">
    <property type="component" value="Unassembled WGS sequence"/>
</dbReference>
<accession>A0AAD5SXE2</accession>
<organism evidence="1 2">
    <name type="scientific">Physocladia obscura</name>
    <dbReference type="NCBI Taxonomy" id="109957"/>
    <lineage>
        <taxon>Eukaryota</taxon>
        <taxon>Fungi</taxon>
        <taxon>Fungi incertae sedis</taxon>
        <taxon>Chytridiomycota</taxon>
        <taxon>Chytridiomycota incertae sedis</taxon>
        <taxon>Chytridiomycetes</taxon>
        <taxon>Chytridiales</taxon>
        <taxon>Chytriomycetaceae</taxon>
        <taxon>Physocladia</taxon>
    </lineage>
</organism>
<gene>
    <name evidence="1" type="ORF">HK100_001028</name>
</gene>
<proteinExistence type="predicted"/>
<reference evidence="1" key="1">
    <citation type="submission" date="2020-05" db="EMBL/GenBank/DDBJ databases">
        <title>Phylogenomic resolution of chytrid fungi.</title>
        <authorList>
            <person name="Stajich J.E."/>
            <person name="Amses K."/>
            <person name="Simmons R."/>
            <person name="Seto K."/>
            <person name="Myers J."/>
            <person name="Bonds A."/>
            <person name="Quandt C.A."/>
            <person name="Barry K."/>
            <person name="Liu P."/>
            <person name="Grigoriev I."/>
            <person name="Longcore J.E."/>
            <person name="James T.Y."/>
        </authorList>
    </citation>
    <scope>NUCLEOTIDE SEQUENCE</scope>
    <source>
        <strain evidence="1">JEL0513</strain>
    </source>
</reference>